<reference evidence="10" key="1">
    <citation type="journal article" date="2006" name="Genetics">
        <title>Fluoxetine-resistance genes in Caenorhabditis elegans function in the intestine and may act in drug transport.</title>
        <authorList>
            <person name="Choy R.K."/>
            <person name="Kemner J.M."/>
            <person name="Thomas J.H."/>
        </authorList>
    </citation>
    <scope>NUCLEOTIDE SEQUENCE</scope>
</reference>
<keyword evidence="9" id="KW-1185">Reference proteome</keyword>
<dbReference type="Proteomes" id="UP000675920">
    <property type="component" value="Unplaced"/>
</dbReference>
<evidence type="ECO:0000256" key="4">
    <source>
        <dbReference type="ARBA" id="ARBA00022692"/>
    </source>
</evidence>
<dbReference type="InterPro" id="IPR002656">
    <property type="entry name" value="Acyl_transf_3_dom"/>
</dbReference>
<proteinExistence type="inferred from homology"/>
<keyword evidence="10" id="KW-0808">Transferase</keyword>
<reference evidence="10" key="2">
    <citation type="journal article" date="2006" name="Genetics">
        <title>The Caenorhabditis elegans rhy-1 gene inhibits HIF-1 hypoxia-inducible factor activity in a negative feedback loop that does not include vhl-1.</title>
        <authorList>
            <person name="Shen C."/>
            <person name="Shao Z."/>
            <person name="Powell-Coffman J.A."/>
        </authorList>
    </citation>
    <scope>NUCLEOTIDE SEQUENCE</scope>
</reference>
<dbReference type="PANTHER" id="PTHR40074">
    <property type="entry name" value="O-ACETYLTRANSFERASE WECH"/>
    <property type="match status" value="1"/>
</dbReference>
<dbReference type="Pfam" id="PF01757">
    <property type="entry name" value="Acyl_transf_3"/>
    <property type="match status" value="1"/>
</dbReference>
<dbReference type="OrthoDB" id="9811476at2"/>
<reference evidence="10" key="3">
    <citation type="journal article" date="2011" name="J. Infect. Dis.">
        <title>OatA, a peptidoglycan O-acetyltransferase involved in Listeria monocytogenes immune escape, is critical for virulence.</title>
        <authorList>
            <person name="Aubry C."/>
            <person name="Goulard C."/>
            <person name="Nahori M.A."/>
            <person name="Cayet N."/>
            <person name="Decalf J."/>
            <person name="Sachse M."/>
            <person name="Boneca I.G."/>
            <person name="Cossart P."/>
            <person name="Dussurget O."/>
        </authorList>
    </citation>
    <scope>NUCLEOTIDE SEQUENCE</scope>
</reference>
<evidence type="ECO:0000313" key="10">
    <source>
        <dbReference type="RefSeq" id="WP_028312127.1"/>
    </source>
</evidence>
<reference evidence="10" key="5">
    <citation type="submission" date="2025-08" db="UniProtKB">
        <authorList>
            <consortium name="RefSeq"/>
        </authorList>
    </citation>
    <scope>IDENTIFICATION</scope>
</reference>
<dbReference type="GO" id="GO:0005886">
    <property type="term" value="C:plasma membrane"/>
    <property type="evidence" value="ECO:0007669"/>
    <property type="project" value="UniProtKB-SubCell"/>
</dbReference>
<dbReference type="GO" id="GO:0009246">
    <property type="term" value="P:enterobacterial common antigen biosynthetic process"/>
    <property type="evidence" value="ECO:0007669"/>
    <property type="project" value="TreeGrafter"/>
</dbReference>
<dbReference type="RefSeq" id="WP_028312127.1">
    <property type="nucleotide sequence ID" value="NZ_AXWS01000014.1"/>
</dbReference>
<feature type="transmembrane region" description="Helical" evidence="7">
    <location>
        <begin position="272"/>
        <end position="289"/>
    </location>
</feature>
<protein>
    <submittedName>
        <fullName evidence="10">Acyltransferase family protein</fullName>
    </submittedName>
</protein>
<evidence type="ECO:0000256" key="1">
    <source>
        <dbReference type="ARBA" id="ARBA00004651"/>
    </source>
</evidence>
<keyword evidence="6 7" id="KW-0472">Membrane</keyword>
<sequence length="354" mass="38416">MSATAPSAKASNNRIDWIDNARGLCVLLIVVLHVSLQMWQYGLPPGPVGTLMSFAETMRLPGLFLISGLLLGPVIDRPWRHYLDKKLVHFWYFFFLWCAIEYLLLGEWRDGPSGLRAVGAFFAHAFTDPGPLWFILMLPVFYVLAKLMNGASTPAILIGATAINLADPQSGVLFIDATAERFVFFAIGWLLAGRIGTLAQAAGRRPLIALAGIAAWAAVNAWATLKAPGYAEMSPVHLLLSLGGALVAVTVAALTARFALFGWLAYCGRNSIVVYLAHSLPIHFLLLAWDRAGLALPPLALVGGVTLLSIGASFALERITRPTPLRWLFKRPAWAGLGPSRRTSREVVSRSTSC</sequence>
<evidence type="ECO:0000256" key="3">
    <source>
        <dbReference type="ARBA" id="ARBA00022475"/>
    </source>
</evidence>
<evidence type="ECO:0000256" key="2">
    <source>
        <dbReference type="ARBA" id="ARBA00007400"/>
    </source>
</evidence>
<dbReference type="GO" id="GO:0016413">
    <property type="term" value="F:O-acetyltransferase activity"/>
    <property type="evidence" value="ECO:0007669"/>
    <property type="project" value="TreeGrafter"/>
</dbReference>
<evidence type="ECO:0000256" key="7">
    <source>
        <dbReference type="SAM" id="Phobius"/>
    </source>
</evidence>
<dbReference type="PANTHER" id="PTHR40074:SF4">
    <property type="entry name" value="INNER MEMBRANE PROTEIN YCFT"/>
    <property type="match status" value="1"/>
</dbReference>
<reference evidence="10" key="4">
    <citation type="journal article" date="2020" name="J. Biol. Chem.">
        <title>Structural basis for the O-acetyltransferase function of the extracytoplasmic domain of OatA from Staphylococcus aureus.</title>
        <authorList>
            <person name="Jones C.S."/>
            <person name="Sychantha D."/>
            <person name="Howell P.L."/>
            <person name="Clarke A.J."/>
        </authorList>
    </citation>
    <scope>NUCLEOTIDE SEQUENCE</scope>
</reference>
<feature type="transmembrane region" description="Helical" evidence="7">
    <location>
        <begin position="87"/>
        <end position="105"/>
    </location>
</feature>
<comment type="similarity">
    <text evidence="2">Belongs to the acyltransferase 3 family.</text>
</comment>
<evidence type="ECO:0000313" key="9">
    <source>
        <dbReference type="Proteomes" id="UP000675920"/>
    </source>
</evidence>
<evidence type="ECO:0000256" key="5">
    <source>
        <dbReference type="ARBA" id="ARBA00022989"/>
    </source>
</evidence>
<keyword evidence="4 7" id="KW-0812">Transmembrane</keyword>
<feature type="transmembrane region" description="Helical" evidence="7">
    <location>
        <begin position="206"/>
        <end position="225"/>
    </location>
</feature>
<feature type="transmembrane region" description="Helical" evidence="7">
    <location>
        <begin position="295"/>
        <end position="316"/>
    </location>
</feature>
<feature type="transmembrane region" description="Helical" evidence="7">
    <location>
        <begin position="181"/>
        <end position="199"/>
    </location>
</feature>
<feature type="transmembrane region" description="Helical" evidence="7">
    <location>
        <begin position="59"/>
        <end position="75"/>
    </location>
</feature>
<comment type="subcellular location">
    <subcellularLocation>
        <location evidence="1">Cell membrane</location>
        <topology evidence="1">Multi-pass membrane protein</topology>
    </subcellularLocation>
</comment>
<keyword evidence="10" id="KW-0012">Acyltransferase</keyword>
<evidence type="ECO:0000259" key="8">
    <source>
        <dbReference type="Pfam" id="PF01757"/>
    </source>
</evidence>
<organism evidence="9 10">
    <name type="scientific">Derxia gummosa DSM 723</name>
    <dbReference type="NCBI Taxonomy" id="1121388"/>
    <lineage>
        <taxon>Bacteria</taxon>
        <taxon>Pseudomonadati</taxon>
        <taxon>Pseudomonadota</taxon>
        <taxon>Betaproteobacteria</taxon>
        <taxon>Burkholderiales</taxon>
        <taxon>Alcaligenaceae</taxon>
        <taxon>Derxia</taxon>
    </lineage>
</organism>
<evidence type="ECO:0000256" key="6">
    <source>
        <dbReference type="ARBA" id="ARBA00023136"/>
    </source>
</evidence>
<accession>A0A8B6X565</accession>
<dbReference type="AlphaFoldDB" id="A0A8B6X565"/>
<feature type="transmembrane region" description="Helical" evidence="7">
    <location>
        <begin position="117"/>
        <end position="144"/>
    </location>
</feature>
<feature type="transmembrane region" description="Helical" evidence="7">
    <location>
        <begin position="237"/>
        <end position="260"/>
    </location>
</feature>
<feature type="transmembrane region" description="Helical" evidence="7">
    <location>
        <begin position="21"/>
        <end position="39"/>
    </location>
</feature>
<name>A0A8B6X565_9BURK</name>
<keyword evidence="3" id="KW-1003">Cell membrane</keyword>
<feature type="domain" description="Acyltransferase 3" evidence="8">
    <location>
        <begin position="15"/>
        <end position="317"/>
    </location>
</feature>
<keyword evidence="5 7" id="KW-1133">Transmembrane helix</keyword>